<feature type="compositionally biased region" description="Low complexity" evidence="1">
    <location>
        <begin position="39"/>
        <end position="74"/>
    </location>
</feature>
<evidence type="ECO:0000256" key="1">
    <source>
        <dbReference type="SAM" id="MobiDB-lite"/>
    </source>
</evidence>
<sequence length="427" mass="42072">MGFRKITARFAGLAAAVLLAAGTLVGCVNASDVKAEEPASVSSAAPATKASTTSAGTTTGSSAGATSAASTAAGTNTELTSGQVSVTIDGKSTTLSGAYVVDGIDAVIDGGTYSSATADQAVFLVVNGGSLTIRNAGITKSGDTSNEEQSNFYGFNSAVLVAGEGSSVTVENTTITTQSSGSNGVVATGGATATVRQTTIETHANSSRGLHATYQGAITGENVAIHTRGAHSATLATDRGNGTVTVTGTNDLNTEGDGSPLLYSTGQISASGVTGEAKDSEVVVVEGKNSATLTDSTVTSNGKKAVMLYQSFSGDAHDKDATATRSTFTMTNTKLTANGTDAVLYATNTTTSATLTNVEITSSTSVGVKADEDRWGKSGSNGATLHLVLDGTTITGGATAGSSSAITIASTNGGKVEGEVSGSVTNS</sequence>
<organism evidence="3 4">
    <name type="scientific">Arachnia propionica</name>
    <dbReference type="NCBI Taxonomy" id="1750"/>
    <lineage>
        <taxon>Bacteria</taxon>
        <taxon>Bacillati</taxon>
        <taxon>Actinomycetota</taxon>
        <taxon>Actinomycetes</taxon>
        <taxon>Propionibacteriales</taxon>
        <taxon>Propionibacteriaceae</taxon>
        <taxon>Arachnia</taxon>
    </lineage>
</organism>
<dbReference type="Proteomes" id="UP000273044">
    <property type="component" value="Chromosome"/>
</dbReference>
<dbReference type="PROSITE" id="PS51257">
    <property type="entry name" value="PROKAR_LIPOPROTEIN"/>
    <property type="match status" value="1"/>
</dbReference>
<dbReference type="Gene3D" id="2.160.20.20">
    <property type="match status" value="1"/>
</dbReference>
<accession>A0A448MWV5</accession>
<keyword evidence="2" id="KW-0732">Signal</keyword>
<proteinExistence type="predicted"/>
<feature type="chain" id="PRO_5019585316" evidence="2">
    <location>
        <begin position="31"/>
        <end position="427"/>
    </location>
</feature>
<dbReference type="GeneID" id="64406360"/>
<feature type="signal peptide" evidence="2">
    <location>
        <begin position="1"/>
        <end position="30"/>
    </location>
</feature>
<name>A0A448MWV5_9ACTN</name>
<dbReference type="EMBL" id="LR134406">
    <property type="protein sequence ID" value="VEH69606.1"/>
    <property type="molecule type" value="Genomic_DNA"/>
</dbReference>
<dbReference type="InterPro" id="IPR012332">
    <property type="entry name" value="Autotransporter_pectin_lyase_C"/>
</dbReference>
<evidence type="ECO:0000313" key="4">
    <source>
        <dbReference type="Proteomes" id="UP000273044"/>
    </source>
</evidence>
<reference evidence="3 4" key="1">
    <citation type="submission" date="2018-12" db="EMBL/GenBank/DDBJ databases">
        <authorList>
            <consortium name="Pathogen Informatics"/>
        </authorList>
    </citation>
    <scope>NUCLEOTIDE SEQUENCE [LARGE SCALE GENOMIC DNA]</scope>
    <source>
        <strain evidence="3 4">NCTC12967</strain>
    </source>
</reference>
<evidence type="ECO:0000313" key="3">
    <source>
        <dbReference type="EMBL" id="VEH69606.1"/>
    </source>
</evidence>
<protein>
    <submittedName>
        <fullName evidence="3">Uncharacterized protein</fullName>
    </submittedName>
</protein>
<keyword evidence="4" id="KW-1185">Reference proteome</keyword>
<dbReference type="AlphaFoldDB" id="A0A448MWV5"/>
<gene>
    <name evidence="3" type="ORF">NCTC12967_00879</name>
</gene>
<feature type="region of interest" description="Disordered" evidence="1">
    <location>
        <begin position="38"/>
        <end position="74"/>
    </location>
</feature>
<evidence type="ECO:0000256" key="2">
    <source>
        <dbReference type="SAM" id="SignalP"/>
    </source>
</evidence>
<dbReference type="RefSeq" id="WP_244926113.1">
    <property type="nucleotide sequence ID" value="NZ_LR134406.1"/>
</dbReference>